<evidence type="ECO:0000313" key="5">
    <source>
        <dbReference type="Proteomes" id="UP000583387"/>
    </source>
</evidence>
<reference evidence="4 5" key="1">
    <citation type="submission" date="2020-08" db="EMBL/GenBank/DDBJ databases">
        <authorList>
            <person name="Criscuolo A."/>
        </authorList>
    </citation>
    <scope>NUCLEOTIDE SEQUENCE [LARGE SCALE GENOMIC DNA]</scope>
    <source>
        <strain evidence="4">CIP111764</strain>
    </source>
</reference>
<evidence type="ECO:0000256" key="1">
    <source>
        <dbReference type="ARBA" id="ARBA00002397"/>
    </source>
</evidence>
<keyword evidence="3" id="KW-1005">Bacterial flagellum biogenesis</keyword>
<accession>A0A7U7IB91</accession>
<dbReference type="InterPro" id="IPR036679">
    <property type="entry name" value="FlgN-like_sf"/>
</dbReference>
<dbReference type="InterPro" id="IPR007809">
    <property type="entry name" value="FlgN-like"/>
</dbReference>
<dbReference type="EMBL" id="CAJFCI010000082">
    <property type="protein sequence ID" value="CAD5110215.1"/>
    <property type="molecule type" value="Genomic_DNA"/>
</dbReference>
<organism evidence="4 5">
    <name type="scientific">Zestomonas carbonaria</name>
    <dbReference type="NCBI Taxonomy" id="2762745"/>
    <lineage>
        <taxon>Bacteria</taxon>
        <taxon>Pseudomonadati</taxon>
        <taxon>Pseudomonadota</taxon>
        <taxon>Gammaproteobacteria</taxon>
        <taxon>Pseudomonadales</taxon>
        <taxon>Pseudomonadaceae</taxon>
        <taxon>Zestomonas</taxon>
    </lineage>
</organism>
<dbReference type="Proteomes" id="UP000583387">
    <property type="component" value="Unassembled WGS sequence"/>
</dbReference>
<comment type="function">
    <text evidence="1">Required for the efficient initiation of filament assembly.</text>
</comment>
<dbReference type="AlphaFoldDB" id="A0A7U7IB91"/>
<dbReference type="Gene3D" id="1.20.58.300">
    <property type="entry name" value="FlgN-like"/>
    <property type="match status" value="1"/>
</dbReference>
<evidence type="ECO:0008006" key="6">
    <source>
        <dbReference type="Google" id="ProtNLM"/>
    </source>
</evidence>
<dbReference type="RefSeq" id="WP_187673526.1">
    <property type="nucleotide sequence ID" value="NZ_CAJFCI010000082.1"/>
</dbReference>
<sequence>MSQREQLLQAIEQDIRQDCSDYLSLRGLMQELYQQLLKRDSQQIDLLNQQILGLVEDVRARAGRRSKILAAFRLGSGAEGMEQLFDLLPPVRRTHLRQTWQQLGQLAGQCKRLNDRNGKLLAMHHEIISQLLGEADDHLYGPQSY</sequence>
<evidence type="ECO:0000256" key="2">
    <source>
        <dbReference type="ARBA" id="ARBA00007703"/>
    </source>
</evidence>
<dbReference type="Pfam" id="PF05130">
    <property type="entry name" value="FlgN"/>
    <property type="match status" value="1"/>
</dbReference>
<protein>
    <recommendedName>
        <fullName evidence="6">Flagella synthesis protein FlgN</fullName>
    </recommendedName>
</protein>
<keyword evidence="5" id="KW-1185">Reference proteome</keyword>
<evidence type="ECO:0000313" key="4">
    <source>
        <dbReference type="EMBL" id="CAD5110215.1"/>
    </source>
</evidence>
<name>A0A7U7IB91_9GAMM</name>
<dbReference type="GO" id="GO:0044780">
    <property type="term" value="P:bacterial-type flagellum assembly"/>
    <property type="evidence" value="ECO:0007669"/>
    <property type="project" value="InterPro"/>
</dbReference>
<evidence type="ECO:0000256" key="3">
    <source>
        <dbReference type="ARBA" id="ARBA00022795"/>
    </source>
</evidence>
<comment type="similarity">
    <text evidence="2">Belongs to the FlgN family.</text>
</comment>
<proteinExistence type="inferred from homology"/>
<comment type="caution">
    <text evidence="4">The sequence shown here is derived from an EMBL/GenBank/DDBJ whole genome shotgun (WGS) entry which is preliminary data.</text>
</comment>
<dbReference type="SUPFAM" id="SSF140566">
    <property type="entry name" value="FlgN-like"/>
    <property type="match status" value="1"/>
</dbReference>
<gene>
    <name evidence="4" type="ORF">PSEWESI4_04533</name>
</gene>